<keyword evidence="8 9" id="KW-0472">Membrane</keyword>
<gene>
    <name evidence="14" type="ORF">Q0812_06070</name>
</gene>
<feature type="coiled-coil region" evidence="10">
    <location>
        <begin position="183"/>
        <end position="210"/>
    </location>
</feature>
<dbReference type="EMBL" id="JAUKTR010000002">
    <property type="protein sequence ID" value="MDO1558992.1"/>
    <property type="molecule type" value="Genomic_DNA"/>
</dbReference>
<dbReference type="Proteomes" id="UP001169063">
    <property type="component" value="Unassembled WGS sequence"/>
</dbReference>
<dbReference type="InterPro" id="IPR011053">
    <property type="entry name" value="Single_hybrid_motif"/>
</dbReference>
<evidence type="ECO:0000256" key="6">
    <source>
        <dbReference type="ARBA" id="ARBA00022692"/>
    </source>
</evidence>
<dbReference type="Pfam" id="PF25994">
    <property type="entry name" value="HH_AprE"/>
    <property type="match status" value="1"/>
</dbReference>
<keyword evidence="3 9" id="KW-0813">Transport</keyword>
<keyword evidence="7 9" id="KW-1133">Transmembrane helix</keyword>
<name>A0ABT8SKA3_9CAUL</name>
<dbReference type="InterPro" id="IPR058982">
    <property type="entry name" value="Beta-barrel_AprE"/>
</dbReference>
<evidence type="ECO:0000256" key="2">
    <source>
        <dbReference type="ARBA" id="ARBA00009477"/>
    </source>
</evidence>
<reference evidence="14" key="1">
    <citation type="submission" date="2023-07" db="EMBL/GenBank/DDBJ databases">
        <title>Brevundimonas soil sp. nov., isolated from the soil of chemical plant.</title>
        <authorList>
            <person name="Wu N."/>
        </authorList>
    </citation>
    <scope>NUCLEOTIDE SEQUENCE</scope>
    <source>
        <strain evidence="14">XZ-24</strain>
    </source>
</reference>
<evidence type="ECO:0000256" key="11">
    <source>
        <dbReference type="SAM" id="MobiDB-lite"/>
    </source>
</evidence>
<organism evidence="14 15">
    <name type="scientific">Peiella sedimenti</name>
    <dbReference type="NCBI Taxonomy" id="3061083"/>
    <lineage>
        <taxon>Bacteria</taxon>
        <taxon>Pseudomonadati</taxon>
        <taxon>Pseudomonadota</taxon>
        <taxon>Alphaproteobacteria</taxon>
        <taxon>Caulobacterales</taxon>
        <taxon>Caulobacteraceae</taxon>
        <taxon>Peiella</taxon>
    </lineage>
</organism>
<comment type="similarity">
    <text evidence="2 9">Belongs to the membrane fusion protein (MFP) (TC 8.A.1) family.</text>
</comment>
<feature type="domain" description="AprE-like long alpha-helical hairpin" evidence="12">
    <location>
        <begin position="115"/>
        <end position="305"/>
    </location>
</feature>
<evidence type="ECO:0000256" key="3">
    <source>
        <dbReference type="ARBA" id="ARBA00022448"/>
    </source>
</evidence>
<dbReference type="Gene3D" id="2.40.30.170">
    <property type="match status" value="1"/>
</dbReference>
<comment type="caution">
    <text evidence="14">The sequence shown here is derived from an EMBL/GenBank/DDBJ whole genome shotgun (WGS) entry which is preliminary data.</text>
</comment>
<sequence>MTDHTVTSSAGPQPEPPEVQSEGPADALAGADSPRRDIVIGLIIAAIFFVGFLGWAAIAPLDAGAYAQGRIAVLGNRQAVQHRDGGVVSALHVREGQTVQRGQVLVEISADELRGNERSLTSQQLALLALRARLIAERDGLASVPYPAEFTGLTGEDRRLADEAYRLQAQQFRTRGAGISTQRAVLAQRVRQLEEQIAGLEQQIISNDRQQSLIQDELEGMRRLYEQQYAPLTRVRALERAEAQLEGEAGSLRAQVGRTREAINETRLQMTALGTERNENVAEQIRQTEIQINELTPRLVAAREQLARALVRAPATGQVVGLTVFTVGGVVQAGQTLMEIVPDRAHLIIEARVSPADADDLRIGQETEVRFTAFRDRDLPKLTGRLTGVSADSFTDETTGESFFRATVEVPEEQIEILQRVRGPDPGLRPGLPVEVVVPLRKRTALQYMLEPLTHSLWRSFREH</sequence>
<dbReference type="SUPFAM" id="SSF111369">
    <property type="entry name" value="HlyD-like secretion proteins"/>
    <property type="match status" value="1"/>
</dbReference>
<evidence type="ECO:0000256" key="7">
    <source>
        <dbReference type="ARBA" id="ARBA00022989"/>
    </source>
</evidence>
<evidence type="ECO:0000313" key="14">
    <source>
        <dbReference type="EMBL" id="MDO1558992.1"/>
    </source>
</evidence>
<evidence type="ECO:0000256" key="10">
    <source>
        <dbReference type="SAM" id="Coils"/>
    </source>
</evidence>
<evidence type="ECO:0000313" key="15">
    <source>
        <dbReference type="Proteomes" id="UP001169063"/>
    </source>
</evidence>
<evidence type="ECO:0000259" key="13">
    <source>
        <dbReference type="Pfam" id="PF26002"/>
    </source>
</evidence>
<accession>A0ABT8SKA3</accession>
<protein>
    <recommendedName>
        <fullName evidence="9">Membrane fusion protein (MFP) family protein</fullName>
    </recommendedName>
</protein>
<dbReference type="InterPro" id="IPR058781">
    <property type="entry name" value="HH_AprE-like"/>
</dbReference>
<dbReference type="NCBIfam" id="TIGR01843">
    <property type="entry name" value="type_I_hlyD"/>
    <property type="match status" value="1"/>
</dbReference>
<evidence type="ECO:0000256" key="9">
    <source>
        <dbReference type="RuleBase" id="RU365093"/>
    </source>
</evidence>
<feature type="transmembrane region" description="Helical" evidence="9">
    <location>
        <begin position="38"/>
        <end position="58"/>
    </location>
</feature>
<dbReference type="PANTHER" id="PTHR30386">
    <property type="entry name" value="MEMBRANE FUSION SUBUNIT OF EMRAB-TOLC MULTIDRUG EFFLUX PUMP"/>
    <property type="match status" value="1"/>
</dbReference>
<dbReference type="InterPro" id="IPR050739">
    <property type="entry name" value="MFP"/>
</dbReference>
<proteinExistence type="inferred from homology"/>
<evidence type="ECO:0000259" key="12">
    <source>
        <dbReference type="Pfam" id="PF25994"/>
    </source>
</evidence>
<keyword evidence="5 9" id="KW-0997">Cell inner membrane</keyword>
<dbReference type="InterPro" id="IPR010129">
    <property type="entry name" value="T1SS_HlyD"/>
</dbReference>
<keyword evidence="6 9" id="KW-0812">Transmembrane</keyword>
<feature type="compositionally biased region" description="Polar residues" evidence="11">
    <location>
        <begin position="1"/>
        <end position="11"/>
    </location>
</feature>
<keyword evidence="15" id="KW-1185">Reference proteome</keyword>
<dbReference type="PRINTS" id="PR01490">
    <property type="entry name" value="RTXTOXIND"/>
</dbReference>
<comment type="subcellular location">
    <subcellularLocation>
        <location evidence="1 9">Cell inner membrane</location>
        <topology evidence="1 9">Single-pass membrane protein</topology>
    </subcellularLocation>
</comment>
<keyword evidence="4 9" id="KW-1003">Cell membrane</keyword>
<dbReference type="RefSeq" id="WP_302109421.1">
    <property type="nucleotide sequence ID" value="NZ_JAUKTR010000002.1"/>
</dbReference>
<evidence type="ECO:0000256" key="1">
    <source>
        <dbReference type="ARBA" id="ARBA00004377"/>
    </source>
</evidence>
<evidence type="ECO:0000256" key="8">
    <source>
        <dbReference type="ARBA" id="ARBA00023136"/>
    </source>
</evidence>
<dbReference type="Pfam" id="PF26002">
    <property type="entry name" value="Beta-barrel_AprE"/>
    <property type="match status" value="1"/>
</dbReference>
<feature type="domain" description="AprE-like beta-barrel" evidence="13">
    <location>
        <begin position="347"/>
        <end position="439"/>
    </location>
</feature>
<feature type="region of interest" description="Disordered" evidence="11">
    <location>
        <begin position="1"/>
        <end position="30"/>
    </location>
</feature>
<dbReference type="SUPFAM" id="SSF51230">
    <property type="entry name" value="Single hybrid motif"/>
    <property type="match status" value="1"/>
</dbReference>
<keyword evidence="10" id="KW-0175">Coiled coil</keyword>
<dbReference type="PANTHER" id="PTHR30386:SF17">
    <property type="entry name" value="ALKALINE PROTEASE SECRETION PROTEIN APRE"/>
    <property type="match status" value="1"/>
</dbReference>
<evidence type="ECO:0000256" key="4">
    <source>
        <dbReference type="ARBA" id="ARBA00022475"/>
    </source>
</evidence>
<evidence type="ECO:0000256" key="5">
    <source>
        <dbReference type="ARBA" id="ARBA00022519"/>
    </source>
</evidence>
<dbReference type="Gene3D" id="2.40.50.100">
    <property type="match status" value="1"/>
</dbReference>